<dbReference type="GO" id="GO:0004519">
    <property type="term" value="F:endonuclease activity"/>
    <property type="evidence" value="ECO:0007669"/>
    <property type="project" value="UniProtKB-KW"/>
</dbReference>
<dbReference type="Pfam" id="PF24308">
    <property type="entry name" value="DUF7487"/>
    <property type="match status" value="1"/>
</dbReference>
<dbReference type="Proteomes" id="UP001348805">
    <property type="component" value="Segment"/>
</dbReference>
<organism evidence="2 3">
    <name type="scientific">phage Lak_Megaphage_RVC_AP3_GC26</name>
    <dbReference type="NCBI Taxonomy" id="3109225"/>
    <lineage>
        <taxon>Viruses</taxon>
        <taxon>Duplodnaviria</taxon>
        <taxon>Heunggongvirae</taxon>
        <taxon>Uroviricota</taxon>
        <taxon>Caudoviricetes</taxon>
        <taxon>Caudoviricetes code 15 clade</taxon>
    </lineage>
</organism>
<evidence type="ECO:0000313" key="2">
    <source>
        <dbReference type="EMBL" id="WQJ51637.1"/>
    </source>
</evidence>
<accession>A0ABZ0Z1Z5</accession>
<reference evidence="2 3" key="1">
    <citation type="submission" date="2023-11" db="EMBL/GenBank/DDBJ databases">
        <authorList>
            <person name="Cook R."/>
            <person name="Crisci M."/>
            <person name="Pye H."/>
            <person name="Adriaenssens E."/>
            <person name="Santini J."/>
        </authorList>
    </citation>
    <scope>NUCLEOTIDE SEQUENCE [LARGE SCALE GENOMIC DNA]</scope>
    <source>
        <strain evidence="2">Lak_Megaphage_RVC_AP3_GC26</strain>
    </source>
</reference>
<dbReference type="EMBL" id="OR769219">
    <property type="protein sequence ID" value="WQJ51637.1"/>
    <property type="molecule type" value="Genomic_DNA"/>
</dbReference>
<evidence type="ECO:0000313" key="3">
    <source>
        <dbReference type="Proteomes" id="UP001348805"/>
    </source>
</evidence>
<dbReference type="InterPro" id="IPR055910">
    <property type="entry name" value="DUF7487"/>
</dbReference>
<protein>
    <submittedName>
        <fullName evidence="2">Homing endonuclease</fullName>
    </submittedName>
</protein>
<name>A0ABZ0Z1Z5_9CAUD</name>
<proteinExistence type="predicted"/>
<sequence length="394" mass="47189">MVYIINMNDNQQINDNYIVSLFFTSKTNPNRIRKTTSYIIDNNDDIKNYLINRFSDFRNDFKEVLHRIKYNIEEIPKCPICGKPLKYYGLSSMLYGKTCSRKCQYEYMKTEEFQSKMDYTSYMSNPENIKRIQEKRKQKIDEIKEKTKRTLLERYGDSHYNNRNKCKQTCLEKYGVDNPMSLDSVKDKIKETNIKRYGVEWSAQNKEINQKTIDTQIKKYGGVFNPEKVKKTNIEKYGVEKPFMSSDIQNKIRDKKDIILQKVNNTKRINGTFNSSNTEKASKTLLIKKFGIDNVIEQYKSDLYPFYCDFYIKNLDLYIECNYHWTHGGHIFNKDNINDIEKLNKWKQKNTKFYNNAINTWTHRDIEKFNCADKNNLNYKAFYSLDELKQYLEI</sequence>
<keyword evidence="3" id="KW-1185">Reference proteome</keyword>
<evidence type="ECO:0000259" key="1">
    <source>
        <dbReference type="Pfam" id="PF24308"/>
    </source>
</evidence>
<keyword evidence="2" id="KW-0540">Nuclease</keyword>
<feature type="domain" description="DUF7487" evidence="1">
    <location>
        <begin position="97"/>
        <end position="214"/>
    </location>
</feature>
<keyword evidence="2" id="KW-0378">Hydrolase</keyword>
<keyword evidence="2" id="KW-0255">Endonuclease</keyword>